<protein>
    <recommendedName>
        <fullName evidence="3">DUF4190 domain-containing protein</fullName>
    </recommendedName>
</protein>
<dbReference type="KEGG" id="pry:Prubr_32310"/>
<feature type="domain" description="DUF4190" evidence="3">
    <location>
        <begin position="70"/>
        <end position="129"/>
    </location>
</feature>
<dbReference type="InterPro" id="IPR025241">
    <property type="entry name" value="DUF4190"/>
</dbReference>
<dbReference type="AlphaFoldDB" id="A0A810N041"/>
<keyword evidence="2" id="KW-0812">Transmembrane</keyword>
<keyword evidence="2" id="KW-0472">Membrane</keyword>
<feature type="transmembrane region" description="Helical" evidence="2">
    <location>
        <begin position="70"/>
        <end position="94"/>
    </location>
</feature>
<feature type="region of interest" description="Disordered" evidence="1">
    <location>
        <begin position="1"/>
        <end position="64"/>
    </location>
</feature>
<reference evidence="4" key="1">
    <citation type="submission" date="2020-08" db="EMBL/GenBank/DDBJ databases">
        <title>Whole genome shotgun sequence of Polymorphospora rubra NBRC 101157.</title>
        <authorList>
            <person name="Komaki H."/>
            <person name="Tamura T."/>
        </authorList>
    </citation>
    <scope>NUCLEOTIDE SEQUENCE</scope>
    <source>
        <strain evidence="4">NBRC 101157</strain>
    </source>
</reference>
<feature type="transmembrane region" description="Helical" evidence="2">
    <location>
        <begin position="114"/>
        <end position="147"/>
    </location>
</feature>
<accession>A0A810N041</accession>
<evidence type="ECO:0000259" key="3">
    <source>
        <dbReference type="Pfam" id="PF13828"/>
    </source>
</evidence>
<proteinExistence type="predicted"/>
<dbReference type="EMBL" id="AP023359">
    <property type="protein sequence ID" value="BCJ66210.1"/>
    <property type="molecule type" value="Genomic_DNA"/>
</dbReference>
<evidence type="ECO:0000313" key="4">
    <source>
        <dbReference type="EMBL" id="BCJ66210.1"/>
    </source>
</evidence>
<feature type="compositionally biased region" description="Low complexity" evidence="1">
    <location>
        <begin position="8"/>
        <end position="20"/>
    </location>
</feature>
<dbReference type="Pfam" id="PF13828">
    <property type="entry name" value="DUF4190"/>
    <property type="match status" value="1"/>
</dbReference>
<gene>
    <name evidence="4" type="ORF">Prubr_32310</name>
</gene>
<keyword evidence="5" id="KW-1185">Reference proteome</keyword>
<evidence type="ECO:0000313" key="5">
    <source>
        <dbReference type="Proteomes" id="UP000680866"/>
    </source>
</evidence>
<evidence type="ECO:0000256" key="2">
    <source>
        <dbReference type="SAM" id="Phobius"/>
    </source>
</evidence>
<name>A0A810N041_9ACTN</name>
<evidence type="ECO:0000256" key="1">
    <source>
        <dbReference type="SAM" id="MobiDB-lite"/>
    </source>
</evidence>
<sequence length="153" mass="15307">MDKPDGEPTATGAPGATGIPTPGPASLDKPAPPPGPADSGRTVSGPARTSWPGPALGRPFPPPRPTNTTAVTALVVALVSLATCPLVGGVAVYLGNRARTEIRSTGEQGDGLALAGVIVGWCAIGISALFLLFMVAYFGFFAIMFGAMFATGV</sequence>
<keyword evidence="2" id="KW-1133">Transmembrane helix</keyword>
<dbReference type="Proteomes" id="UP000680866">
    <property type="component" value="Chromosome"/>
</dbReference>
<organism evidence="4 5">
    <name type="scientific">Polymorphospora rubra</name>
    <dbReference type="NCBI Taxonomy" id="338584"/>
    <lineage>
        <taxon>Bacteria</taxon>
        <taxon>Bacillati</taxon>
        <taxon>Actinomycetota</taxon>
        <taxon>Actinomycetes</taxon>
        <taxon>Micromonosporales</taxon>
        <taxon>Micromonosporaceae</taxon>
        <taxon>Polymorphospora</taxon>
    </lineage>
</organism>
<dbReference type="RefSeq" id="WP_212826169.1">
    <property type="nucleotide sequence ID" value="NZ_AP023359.1"/>
</dbReference>